<dbReference type="Proteomes" id="UP000824469">
    <property type="component" value="Unassembled WGS sequence"/>
</dbReference>
<feature type="transmembrane region" description="Helical" evidence="14">
    <location>
        <begin position="268"/>
        <end position="290"/>
    </location>
</feature>
<dbReference type="InterPro" id="IPR001220">
    <property type="entry name" value="Legume_lectin_dom"/>
</dbReference>
<evidence type="ECO:0000256" key="7">
    <source>
        <dbReference type="ARBA" id="ARBA00022729"/>
    </source>
</evidence>
<dbReference type="FunFam" id="3.30.200.20:FF:000178">
    <property type="entry name" value="serine/threonine-protein kinase PBS1-like"/>
    <property type="match status" value="1"/>
</dbReference>
<proteinExistence type="inferred from homology"/>
<evidence type="ECO:0000256" key="6">
    <source>
        <dbReference type="ARBA" id="ARBA00022692"/>
    </source>
</evidence>
<dbReference type="CDD" id="cd06899">
    <property type="entry name" value="lectin_legume_LecRK_Arcelin_ConA"/>
    <property type="match status" value="1"/>
</dbReference>
<comment type="similarity">
    <text evidence="2">In the N-terminal section; belongs to the leguminous lectin family.</text>
</comment>
<dbReference type="SUPFAM" id="SSF56112">
    <property type="entry name" value="Protein kinase-like (PK-like)"/>
    <property type="match status" value="1"/>
</dbReference>
<dbReference type="FunFam" id="2.60.120.200:FF:000112">
    <property type="entry name" value="L-type lectin-domain containing receptor kinase V.9"/>
    <property type="match status" value="1"/>
</dbReference>
<dbReference type="GO" id="GO:0005886">
    <property type="term" value="C:plasma membrane"/>
    <property type="evidence" value="ECO:0007669"/>
    <property type="project" value="UniProtKB-SubCell"/>
</dbReference>
<sequence>MTIIQRFVIVISLAVFFQAHTRATQFVYKGFHGGGGLKLSGSADILSSGLLQLTDFKTRVLGHAFHPYPLHFKNHTFSFSTTFVFSIDPEHPDLGGHGMAFVITPFPDLPGAFPGQFLGLLNSSTMGKAFNHLFAVEFDTVRNFQLEDIDDNHVGIDLNTLVSVASAQPEVCLKCGENIQAWIDVNDAGSNHKVDVFVAIAGSGKPSRPLLSAAIDLSAVILKGDMYVGFSAGTGLLSSKHRVMGWSFNTNGSAADLVLPPGKRGRQLVIIVPSVALAALFCGLVSVLVLRRRRLRDSEVEEWELELAPRRFTYSELEVATKGFKELLGSGGFGRVYRGVLSGGQEVAVKRVAHDSKQGLREFAAEISTIGRLRHRNLVKLHGYCRRQRKAELLLVYDYMPNGSLDRHLFFTGGGPGLSWERRLDILKGVAAALL</sequence>
<dbReference type="InterPro" id="IPR017441">
    <property type="entry name" value="Protein_kinase_ATP_BS"/>
</dbReference>
<dbReference type="InterPro" id="IPR050528">
    <property type="entry name" value="L-type_Lectin-RKs"/>
</dbReference>
<gene>
    <name evidence="17" type="ORF">KI387_025194</name>
</gene>
<dbReference type="Pfam" id="PF07714">
    <property type="entry name" value="PK_Tyr_Ser-Thr"/>
    <property type="match status" value="1"/>
</dbReference>
<organism evidence="17 18">
    <name type="scientific">Taxus chinensis</name>
    <name type="common">Chinese yew</name>
    <name type="synonym">Taxus wallichiana var. chinensis</name>
    <dbReference type="NCBI Taxonomy" id="29808"/>
    <lineage>
        <taxon>Eukaryota</taxon>
        <taxon>Viridiplantae</taxon>
        <taxon>Streptophyta</taxon>
        <taxon>Embryophyta</taxon>
        <taxon>Tracheophyta</taxon>
        <taxon>Spermatophyta</taxon>
        <taxon>Pinopsida</taxon>
        <taxon>Pinidae</taxon>
        <taxon>Conifers II</taxon>
        <taxon>Cupressales</taxon>
        <taxon>Taxaceae</taxon>
        <taxon>Taxus</taxon>
    </lineage>
</organism>
<evidence type="ECO:0000256" key="9">
    <source>
        <dbReference type="ARBA" id="ARBA00022741"/>
    </source>
</evidence>
<dbReference type="EMBL" id="JAHRHJ020000005">
    <property type="protein sequence ID" value="KAH9316567.1"/>
    <property type="molecule type" value="Genomic_DNA"/>
</dbReference>
<feature type="signal peptide" evidence="15">
    <location>
        <begin position="1"/>
        <end position="23"/>
    </location>
</feature>
<dbReference type="AlphaFoldDB" id="A0AA38LDF1"/>
<keyword evidence="11 14" id="KW-1133">Transmembrane helix</keyword>
<keyword evidence="6 14" id="KW-0812">Transmembrane</keyword>
<feature type="domain" description="Protein kinase" evidence="16">
    <location>
        <begin position="322"/>
        <end position="435"/>
    </location>
</feature>
<dbReference type="GO" id="GO:0006952">
    <property type="term" value="P:defense response"/>
    <property type="evidence" value="ECO:0007669"/>
    <property type="project" value="UniProtKB-ARBA"/>
</dbReference>
<evidence type="ECO:0000256" key="14">
    <source>
        <dbReference type="SAM" id="Phobius"/>
    </source>
</evidence>
<evidence type="ECO:0000256" key="1">
    <source>
        <dbReference type="ARBA" id="ARBA00004251"/>
    </source>
</evidence>
<accession>A0AA38LDF1</accession>
<protein>
    <recommendedName>
        <fullName evidence="16">Protein kinase domain-containing protein</fullName>
    </recommendedName>
</protein>
<dbReference type="GO" id="GO:0030246">
    <property type="term" value="F:carbohydrate binding"/>
    <property type="evidence" value="ECO:0007669"/>
    <property type="project" value="UniProtKB-KW"/>
</dbReference>
<evidence type="ECO:0000256" key="2">
    <source>
        <dbReference type="ARBA" id="ARBA00008536"/>
    </source>
</evidence>
<dbReference type="Gene3D" id="1.10.510.10">
    <property type="entry name" value="Transferase(Phosphotransferase) domain 1"/>
    <property type="match status" value="1"/>
</dbReference>
<evidence type="ECO:0000313" key="18">
    <source>
        <dbReference type="Proteomes" id="UP000824469"/>
    </source>
</evidence>
<feature type="chain" id="PRO_5041376440" description="Protein kinase domain-containing protein" evidence="15">
    <location>
        <begin position="24"/>
        <end position="435"/>
    </location>
</feature>
<comment type="caution">
    <text evidence="17">The sequence shown here is derived from an EMBL/GenBank/DDBJ whole genome shotgun (WGS) entry which is preliminary data.</text>
</comment>
<dbReference type="GO" id="GO:0004713">
    <property type="term" value="F:protein tyrosine kinase activity"/>
    <property type="evidence" value="ECO:0007669"/>
    <property type="project" value="InterPro"/>
</dbReference>
<dbReference type="GO" id="GO:0051707">
    <property type="term" value="P:response to other organism"/>
    <property type="evidence" value="ECO:0007669"/>
    <property type="project" value="UniProtKB-ARBA"/>
</dbReference>
<evidence type="ECO:0000313" key="17">
    <source>
        <dbReference type="EMBL" id="KAH9316567.1"/>
    </source>
</evidence>
<evidence type="ECO:0000256" key="12">
    <source>
        <dbReference type="ARBA" id="ARBA00023136"/>
    </source>
</evidence>
<evidence type="ECO:0000259" key="16">
    <source>
        <dbReference type="PROSITE" id="PS50011"/>
    </source>
</evidence>
<feature type="non-terminal residue" evidence="17">
    <location>
        <position position="1"/>
    </location>
</feature>
<keyword evidence="7 15" id="KW-0732">Signal</keyword>
<keyword evidence="8" id="KW-0430">Lectin</keyword>
<dbReference type="InterPro" id="IPR013320">
    <property type="entry name" value="ConA-like_dom_sf"/>
</dbReference>
<dbReference type="OMA" id="LACYLFR"/>
<evidence type="ECO:0000256" key="11">
    <source>
        <dbReference type="ARBA" id="ARBA00022989"/>
    </source>
</evidence>
<keyword evidence="4" id="KW-1003">Cell membrane</keyword>
<keyword evidence="10 13" id="KW-0067">ATP-binding</keyword>
<dbReference type="PANTHER" id="PTHR27007">
    <property type="match status" value="1"/>
</dbReference>
<feature type="binding site" evidence="13">
    <location>
        <position position="350"/>
    </location>
    <ligand>
        <name>ATP</name>
        <dbReference type="ChEBI" id="CHEBI:30616"/>
    </ligand>
</feature>
<evidence type="ECO:0000256" key="13">
    <source>
        <dbReference type="PROSITE-ProRule" id="PRU10141"/>
    </source>
</evidence>
<dbReference type="SUPFAM" id="SSF49899">
    <property type="entry name" value="Concanavalin A-like lectins/glucanases"/>
    <property type="match status" value="1"/>
</dbReference>
<keyword evidence="18" id="KW-1185">Reference proteome</keyword>
<dbReference type="GO" id="GO:0005524">
    <property type="term" value="F:ATP binding"/>
    <property type="evidence" value="ECO:0007669"/>
    <property type="project" value="UniProtKB-UniRule"/>
</dbReference>
<comment type="subcellular location">
    <subcellularLocation>
        <location evidence="1">Cell membrane</location>
        <topology evidence="1">Single-pass type I membrane protein</topology>
    </subcellularLocation>
</comment>
<reference evidence="17 18" key="1">
    <citation type="journal article" date="2021" name="Nat. Plants">
        <title>The Taxus genome provides insights into paclitaxel biosynthesis.</title>
        <authorList>
            <person name="Xiong X."/>
            <person name="Gou J."/>
            <person name="Liao Q."/>
            <person name="Li Y."/>
            <person name="Zhou Q."/>
            <person name="Bi G."/>
            <person name="Li C."/>
            <person name="Du R."/>
            <person name="Wang X."/>
            <person name="Sun T."/>
            <person name="Guo L."/>
            <person name="Liang H."/>
            <person name="Lu P."/>
            <person name="Wu Y."/>
            <person name="Zhang Z."/>
            <person name="Ro D.K."/>
            <person name="Shang Y."/>
            <person name="Huang S."/>
            <person name="Yan J."/>
        </authorList>
    </citation>
    <scope>NUCLEOTIDE SEQUENCE [LARGE SCALE GENOMIC DNA]</scope>
    <source>
        <strain evidence="17">Ta-2019</strain>
    </source>
</reference>
<name>A0AA38LDF1_TAXCH</name>
<evidence type="ECO:0000256" key="15">
    <source>
        <dbReference type="SAM" id="SignalP"/>
    </source>
</evidence>
<dbReference type="PROSITE" id="PS00107">
    <property type="entry name" value="PROTEIN_KINASE_ATP"/>
    <property type="match status" value="1"/>
</dbReference>
<dbReference type="InterPro" id="IPR000719">
    <property type="entry name" value="Prot_kinase_dom"/>
</dbReference>
<dbReference type="Gene3D" id="2.60.120.200">
    <property type="match status" value="1"/>
</dbReference>
<keyword evidence="5" id="KW-0808">Transferase</keyword>
<keyword evidence="9 13" id="KW-0547">Nucleotide-binding</keyword>
<dbReference type="PROSITE" id="PS50011">
    <property type="entry name" value="PROTEIN_KINASE_DOM"/>
    <property type="match status" value="1"/>
</dbReference>
<dbReference type="SMART" id="SM00219">
    <property type="entry name" value="TyrKc"/>
    <property type="match status" value="1"/>
</dbReference>
<evidence type="ECO:0000256" key="4">
    <source>
        <dbReference type="ARBA" id="ARBA00022475"/>
    </source>
</evidence>
<comment type="similarity">
    <text evidence="3">In the C-terminal section; belongs to the protein kinase superfamily. Ser/Thr protein kinase family.</text>
</comment>
<keyword evidence="12 14" id="KW-0472">Membrane</keyword>
<dbReference type="Pfam" id="PF00139">
    <property type="entry name" value="Lectin_legB"/>
    <property type="match status" value="1"/>
</dbReference>
<evidence type="ECO:0000256" key="8">
    <source>
        <dbReference type="ARBA" id="ARBA00022734"/>
    </source>
</evidence>
<dbReference type="InterPro" id="IPR020635">
    <property type="entry name" value="Tyr_kinase_cat_dom"/>
</dbReference>
<evidence type="ECO:0000256" key="10">
    <source>
        <dbReference type="ARBA" id="ARBA00022840"/>
    </source>
</evidence>
<evidence type="ECO:0000256" key="3">
    <source>
        <dbReference type="ARBA" id="ARBA00010217"/>
    </source>
</evidence>
<evidence type="ECO:0000256" key="5">
    <source>
        <dbReference type="ARBA" id="ARBA00022679"/>
    </source>
</evidence>
<dbReference type="InterPro" id="IPR011009">
    <property type="entry name" value="Kinase-like_dom_sf"/>
</dbReference>
<dbReference type="InterPro" id="IPR001245">
    <property type="entry name" value="Ser-Thr/Tyr_kinase_cat_dom"/>
</dbReference>